<dbReference type="Proteomes" id="UP001280121">
    <property type="component" value="Unassembled WGS sequence"/>
</dbReference>
<comment type="caution">
    <text evidence="2">The sequence shown here is derived from an EMBL/GenBank/DDBJ whole genome shotgun (WGS) entry which is preliminary data.</text>
</comment>
<gene>
    <name evidence="2" type="ORF">Ddye_008123</name>
</gene>
<protein>
    <submittedName>
        <fullName evidence="2">Uncharacterized protein</fullName>
    </submittedName>
</protein>
<feature type="region of interest" description="Disordered" evidence="1">
    <location>
        <begin position="28"/>
        <end position="50"/>
    </location>
</feature>
<name>A0AAD9X9B6_9ROSI</name>
<sequence>MELKTHNIDTIKYIEKKLMDKGVRRMERHPADGIGIGKPPPKSGHGGKYT</sequence>
<evidence type="ECO:0000256" key="1">
    <source>
        <dbReference type="SAM" id="MobiDB-lite"/>
    </source>
</evidence>
<organism evidence="2 3">
    <name type="scientific">Dipteronia dyeriana</name>
    <dbReference type="NCBI Taxonomy" id="168575"/>
    <lineage>
        <taxon>Eukaryota</taxon>
        <taxon>Viridiplantae</taxon>
        <taxon>Streptophyta</taxon>
        <taxon>Embryophyta</taxon>
        <taxon>Tracheophyta</taxon>
        <taxon>Spermatophyta</taxon>
        <taxon>Magnoliopsida</taxon>
        <taxon>eudicotyledons</taxon>
        <taxon>Gunneridae</taxon>
        <taxon>Pentapetalae</taxon>
        <taxon>rosids</taxon>
        <taxon>malvids</taxon>
        <taxon>Sapindales</taxon>
        <taxon>Sapindaceae</taxon>
        <taxon>Hippocastanoideae</taxon>
        <taxon>Acereae</taxon>
        <taxon>Dipteronia</taxon>
    </lineage>
</organism>
<proteinExistence type="predicted"/>
<evidence type="ECO:0000313" key="3">
    <source>
        <dbReference type="Proteomes" id="UP001280121"/>
    </source>
</evidence>
<evidence type="ECO:0000313" key="2">
    <source>
        <dbReference type="EMBL" id="KAK2655071.1"/>
    </source>
</evidence>
<dbReference type="EMBL" id="JANJYI010000003">
    <property type="protein sequence ID" value="KAK2655071.1"/>
    <property type="molecule type" value="Genomic_DNA"/>
</dbReference>
<dbReference type="AlphaFoldDB" id="A0AAD9X9B6"/>
<reference evidence="2" key="1">
    <citation type="journal article" date="2023" name="Plant J.">
        <title>Genome sequences and population genomics provide insights into the demographic history, inbreeding, and mutation load of two 'living fossil' tree species of Dipteronia.</title>
        <authorList>
            <person name="Feng Y."/>
            <person name="Comes H.P."/>
            <person name="Chen J."/>
            <person name="Zhu S."/>
            <person name="Lu R."/>
            <person name="Zhang X."/>
            <person name="Li P."/>
            <person name="Qiu J."/>
            <person name="Olsen K.M."/>
            <person name="Qiu Y."/>
        </authorList>
    </citation>
    <scope>NUCLEOTIDE SEQUENCE</scope>
    <source>
        <strain evidence="2">KIB01</strain>
    </source>
</reference>
<keyword evidence="3" id="KW-1185">Reference proteome</keyword>
<accession>A0AAD9X9B6</accession>